<accession>A0A095VUV0</accession>
<dbReference type="SUPFAM" id="SSF51735">
    <property type="entry name" value="NAD(P)-binding Rossmann-fold domains"/>
    <property type="match status" value="1"/>
</dbReference>
<dbReference type="OrthoDB" id="570124at2"/>
<dbReference type="Proteomes" id="UP000029640">
    <property type="component" value="Unassembled WGS sequence"/>
</dbReference>
<dbReference type="PANTHER" id="PTHR32507">
    <property type="entry name" value="NA(+)/H(+) ANTIPORTER 1"/>
    <property type="match status" value="1"/>
</dbReference>
<evidence type="ECO:0000259" key="10">
    <source>
        <dbReference type="Pfam" id="PF00999"/>
    </source>
</evidence>
<dbReference type="HOGENOM" id="CLU_005912_10_1_6"/>
<dbReference type="RefSeq" id="WP_035517146.1">
    <property type="nucleotide sequence ID" value="NZ_KN234775.1"/>
</dbReference>
<sequence>MDNHLLYILAAVLVLGVGAQWLSWRLKQPSILALLILGIVAGPVTGLLRPDEQFGDLLFPFVSLGVALVLFEGGLTLRFRDLRGHGRTVTHLVSWGALLNWLLIAGGCLLFAGFAPHLALLFAALMVVTGPTVINPLLRTMRARADVSQVLRWEGILIDPVGALLAVLVFQYLVAGSESWVIFVKSIAVGLAVGLAGAFSLGFVLRRHWVPEYLANVVTLAWVVLVFAVSDFAAHESGLLAVTVMGVLLGNMKEVAVGEILSFKESLSILIISVLFIVLGARVDPMDILATGWSGVAVLLVVLLTRPVVVWACTLGAGYSWQQRALLAWVAPRGIVAAAVSSLFALRLAEVGYPDAVQLVPYTFLVIIATVVLQSVTARPVTRALGLAEAEPNGMLIVGANPVARAVGDVLRRQGFRVKLADTSYEEVRAARMAGLETYLGDPISSHADQYLELVGIGRLFAMSRRSRWNTLACMKYRGEFGPNRVFSLRTAEDRDASDRERLPEDYQVPRMFNEDLSYEKFASLLAQGAELKVVNLTESFDLDNWKQTTGNRLIPLFSLGEEKKLRVFTQDEAPPLDPGSRLIALVWGGGERPGPG</sequence>
<dbReference type="eggNOG" id="COG0025">
    <property type="taxonomic scope" value="Bacteria"/>
</dbReference>
<evidence type="ECO:0000256" key="9">
    <source>
        <dbReference type="SAM" id="Phobius"/>
    </source>
</evidence>
<keyword evidence="7" id="KW-0406">Ion transport</keyword>
<feature type="transmembrane region" description="Helical" evidence="9">
    <location>
        <begin position="92"/>
        <end position="112"/>
    </location>
</feature>
<dbReference type="InterPro" id="IPR038770">
    <property type="entry name" value="Na+/solute_symporter_sf"/>
</dbReference>
<dbReference type="InterPro" id="IPR036291">
    <property type="entry name" value="NAD(P)-bd_dom_sf"/>
</dbReference>
<dbReference type="EMBL" id="AUVB01000015">
    <property type="protein sequence ID" value="KGE04853.1"/>
    <property type="molecule type" value="Genomic_DNA"/>
</dbReference>
<feature type="transmembrane region" description="Helical" evidence="9">
    <location>
        <begin position="54"/>
        <end position="71"/>
    </location>
</feature>
<dbReference type="InterPro" id="IPR006153">
    <property type="entry name" value="Cation/H_exchanger_TM"/>
</dbReference>
<evidence type="ECO:0000256" key="8">
    <source>
        <dbReference type="ARBA" id="ARBA00023136"/>
    </source>
</evidence>
<feature type="transmembrane region" description="Helical" evidence="9">
    <location>
        <begin position="150"/>
        <end position="174"/>
    </location>
</feature>
<keyword evidence="12" id="KW-1185">Reference proteome</keyword>
<feature type="transmembrane region" description="Helical" evidence="9">
    <location>
        <begin position="6"/>
        <end position="24"/>
    </location>
</feature>
<name>A0A095VUV0_9GAMM</name>
<keyword evidence="2" id="KW-0813">Transport</keyword>
<dbReference type="PANTHER" id="PTHR32507:SF0">
    <property type="entry name" value="NA(+)_H(+) ANTIPORTER 2-RELATED"/>
    <property type="match status" value="1"/>
</dbReference>
<feature type="transmembrane region" description="Helical" evidence="9">
    <location>
        <begin position="295"/>
        <end position="319"/>
    </location>
</feature>
<dbReference type="GO" id="GO:0005886">
    <property type="term" value="C:plasma membrane"/>
    <property type="evidence" value="ECO:0007669"/>
    <property type="project" value="UniProtKB-SubCell"/>
</dbReference>
<feature type="transmembrane region" description="Helical" evidence="9">
    <location>
        <begin position="180"/>
        <end position="201"/>
    </location>
</feature>
<comment type="caution">
    <text evidence="11">The sequence shown here is derived from an EMBL/GenBank/DDBJ whole genome shotgun (WGS) entry which is preliminary data.</text>
</comment>
<organism evidence="11 12">
    <name type="scientific">Pseudohaliea rubra DSM 19751</name>
    <dbReference type="NCBI Taxonomy" id="1265313"/>
    <lineage>
        <taxon>Bacteria</taxon>
        <taxon>Pseudomonadati</taxon>
        <taxon>Pseudomonadota</taxon>
        <taxon>Gammaproteobacteria</taxon>
        <taxon>Cellvibrionales</taxon>
        <taxon>Halieaceae</taxon>
        <taxon>Pseudohaliea</taxon>
    </lineage>
</organism>
<evidence type="ECO:0000313" key="12">
    <source>
        <dbReference type="Proteomes" id="UP000029640"/>
    </source>
</evidence>
<evidence type="ECO:0000313" key="11">
    <source>
        <dbReference type="EMBL" id="KGE04853.1"/>
    </source>
</evidence>
<keyword evidence="4" id="KW-1003">Cell membrane</keyword>
<protein>
    <submittedName>
        <fullName evidence="11">NhaP-type Na+/H+ and K+/H+ antiporter</fullName>
    </submittedName>
</protein>
<gene>
    <name evidence="11" type="ORF">HRUBRA_00530</name>
</gene>
<dbReference type="GO" id="GO:1902600">
    <property type="term" value="P:proton transmembrane transport"/>
    <property type="evidence" value="ECO:0007669"/>
    <property type="project" value="InterPro"/>
</dbReference>
<evidence type="ECO:0000256" key="6">
    <source>
        <dbReference type="ARBA" id="ARBA00022989"/>
    </source>
</evidence>
<keyword evidence="6 9" id="KW-1133">Transmembrane helix</keyword>
<evidence type="ECO:0000256" key="3">
    <source>
        <dbReference type="ARBA" id="ARBA00022449"/>
    </source>
</evidence>
<dbReference type="PATRIC" id="fig|1265313.6.peg.527"/>
<dbReference type="STRING" id="1265313.HRUBRA_00530"/>
<keyword evidence="8 9" id="KW-0472">Membrane</keyword>
<evidence type="ECO:0000256" key="4">
    <source>
        <dbReference type="ARBA" id="ARBA00022475"/>
    </source>
</evidence>
<proteinExistence type="predicted"/>
<evidence type="ECO:0000256" key="7">
    <source>
        <dbReference type="ARBA" id="ARBA00023065"/>
    </source>
</evidence>
<comment type="subcellular location">
    <subcellularLocation>
        <location evidence="1">Cell membrane</location>
        <topology evidence="1">Multi-pass membrane protein</topology>
    </subcellularLocation>
</comment>
<feature type="transmembrane region" description="Helical" evidence="9">
    <location>
        <begin position="31"/>
        <end position="48"/>
    </location>
</feature>
<feature type="transmembrane region" description="Helical" evidence="9">
    <location>
        <begin position="118"/>
        <end position="138"/>
    </location>
</feature>
<keyword evidence="5 9" id="KW-0812">Transmembrane</keyword>
<evidence type="ECO:0000256" key="5">
    <source>
        <dbReference type="ARBA" id="ARBA00022692"/>
    </source>
</evidence>
<feature type="transmembrane region" description="Helical" evidence="9">
    <location>
        <begin position="359"/>
        <end position="378"/>
    </location>
</feature>
<feature type="transmembrane region" description="Helical" evidence="9">
    <location>
        <begin position="326"/>
        <end position="347"/>
    </location>
</feature>
<feature type="domain" description="Cation/H+ exchanger transmembrane" evidence="10">
    <location>
        <begin position="19"/>
        <end position="383"/>
    </location>
</feature>
<dbReference type="Pfam" id="PF00999">
    <property type="entry name" value="Na_H_Exchanger"/>
    <property type="match status" value="1"/>
</dbReference>
<dbReference type="Gene3D" id="1.20.1530.20">
    <property type="match status" value="1"/>
</dbReference>
<reference evidence="11 12" key="1">
    <citation type="journal article" date="2014" name="Genome Announc.">
        <title>Genome Sequence of Gammaproteobacterial Pseudohaliea rubra Type Strain DSM 19751, Isolated from Coastal Seawater of the Mediterranean Sea.</title>
        <authorList>
            <person name="Spring S."/>
            <person name="Fiebig A."/>
            <person name="Riedel T."/>
            <person name="Goker M."/>
            <person name="Klenk H.P."/>
        </authorList>
    </citation>
    <scope>NUCLEOTIDE SEQUENCE [LARGE SCALE GENOMIC DNA]</scope>
    <source>
        <strain evidence="11 12">DSM 19751</strain>
    </source>
</reference>
<evidence type="ECO:0000256" key="1">
    <source>
        <dbReference type="ARBA" id="ARBA00004651"/>
    </source>
</evidence>
<dbReference type="Gene3D" id="3.40.50.720">
    <property type="entry name" value="NAD(P)-binding Rossmann-like Domain"/>
    <property type="match status" value="1"/>
</dbReference>
<evidence type="ECO:0000256" key="2">
    <source>
        <dbReference type="ARBA" id="ARBA00022448"/>
    </source>
</evidence>
<dbReference type="GO" id="GO:0015297">
    <property type="term" value="F:antiporter activity"/>
    <property type="evidence" value="ECO:0007669"/>
    <property type="project" value="UniProtKB-KW"/>
</dbReference>
<dbReference type="AlphaFoldDB" id="A0A095VUV0"/>
<keyword evidence="3" id="KW-0050">Antiport</keyword>
<feature type="transmembrane region" description="Helical" evidence="9">
    <location>
        <begin position="213"/>
        <end position="232"/>
    </location>
</feature>